<dbReference type="EMBL" id="JACGWJ010000032">
    <property type="protein sequence ID" value="KAL0297162.1"/>
    <property type="molecule type" value="Genomic_DNA"/>
</dbReference>
<feature type="repeat" description="PPR" evidence="2">
    <location>
        <begin position="41"/>
        <end position="76"/>
    </location>
</feature>
<dbReference type="PANTHER" id="PTHR47926:SF501">
    <property type="entry name" value="DYW DOMAIN-CONTAINING PROTEIN"/>
    <property type="match status" value="1"/>
</dbReference>
<dbReference type="Pfam" id="PF13041">
    <property type="entry name" value="PPR_2"/>
    <property type="match status" value="2"/>
</dbReference>
<feature type="repeat" description="PPR" evidence="2">
    <location>
        <begin position="144"/>
        <end position="178"/>
    </location>
</feature>
<dbReference type="PROSITE" id="PS51375">
    <property type="entry name" value="PPR"/>
    <property type="match status" value="2"/>
</dbReference>
<protein>
    <submittedName>
        <fullName evidence="3">Pentatricopeptide repeat-containing protein</fullName>
    </submittedName>
</protein>
<dbReference type="InterPro" id="IPR046960">
    <property type="entry name" value="PPR_At4g14850-like_plant"/>
</dbReference>
<name>A0AAW2JRS9_SESRA</name>
<dbReference type="GO" id="GO:0009451">
    <property type="term" value="P:RNA modification"/>
    <property type="evidence" value="ECO:0007669"/>
    <property type="project" value="InterPro"/>
</dbReference>
<dbReference type="NCBIfam" id="TIGR00756">
    <property type="entry name" value="PPR"/>
    <property type="match status" value="2"/>
</dbReference>
<dbReference type="GO" id="GO:0003723">
    <property type="term" value="F:RNA binding"/>
    <property type="evidence" value="ECO:0007669"/>
    <property type="project" value="InterPro"/>
</dbReference>
<dbReference type="InterPro" id="IPR011990">
    <property type="entry name" value="TPR-like_helical_dom_sf"/>
</dbReference>
<dbReference type="FunFam" id="1.25.40.10:FF:000427">
    <property type="entry name" value="Pentatricopeptide repeat-containing protein chloroplastic"/>
    <property type="match status" value="1"/>
</dbReference>
<evidence type="ECO:0000256" key="2">
    <source>
        <dbReference type="PROSITE-ProRule" id="PRU00708"/>
    </source>
</evidence>
<gene>
    <name evidence="3" type="ORF">Sradi_6768300</name>
</gene>
<dbReference type="PANTHER" id="PTHR47926">
    <property type="entry name" value="PENTATRICOPEPTIDE REPEAT-CONTAINING PROTEIN"/>
    <property type="match status" value="1"/>
</dbReference>
<organism evidence="3">
    <name type="scientific">Sesamum radiatum</name>
    <name type="common">Black benniseed</name>
    <dbReference type="NCBI Taxonomy" id="300843"/>
    <lineage>
        <taxon>Eukaryota</taxon>
        <taxon>Viridiplantae</taxon>
        <taxon>Streptophyta</taxon>
        <taxon>Embryophyta</taxon>
        <taxon>Tracheophyta</taxon>
        <taxon>Spermatophyta</taxon>
        <taxon>Magnoliopsida</taxon>
        <taxon>eudicotyledons</taxon>
        <taxon>Gunneridae</taxon>
        <taxon>Pentapetalae</taxon>
        <taxon>asterids</taxon>
        <taxon>lamiids</taxon>
        <taxon>Lamiales</taxon>
        <taxon>Pedaliaceae</taxon>
        <taxon>Sesamum</taxon>
    </lineage>
</organism>
<keyword evidence="1" id="KW-0677">Repeat</keyword>
<accession>A0AAW2JRS9</accession>
<dbReference type="InterPro" id="IPR002885">
    <property type="entry name" value="PPR_rpt"/>
</dbReference>
<proteinExistence type="predicted"/>
<sequence>MYKRAAEQNCLALLQLCNSLFKLTQVHAKILKLESELHCYDTFLFNSVIKAYAETTYSKTTAICYYKEMLSHGVEPNNYTYPFVFKACAGIGDLNLGKMVHGSVLKLGFCGDTHVLNTMIHMYCSCENGIAFGEKLFDEMSKMNSVSWSTMMGGYVKWGMSSEAVRLFRRMQILGVKPDEISMVMVLSACADLGALELGRWVGVLH</sequence>
<reference evidence="3" key="2">
    <citation type="journal article" date="2024" name="Plant">
        <title>Genomic evolution and insights into agronomic trait innovations of Sesamum species.</title>
        <authorList>
            <person name="Miao H."/>
            <person name="Wang L."/>
            <person name="Qu L."/>
            <person name="Liu H."/>
            <person name="Sun Y."/>
            <person name="Le M."/>
            <person name="Wang Q."/>
            <person name="Wei S."/>
            <person name="Zheng Y."/>
            <person name="Lin W."/>
            <person name="Duan Y."/>
            <person name="Cao H."/>
            <person name="Xiong S."/>
            <person name="Wang X."/>
            <person name="Wei L."/>
            <person name="Li C."/>
            <person name="Ma Q."/>
            <person name="Ju M."/>
            <person name="Zhao R."/>
            <person name="Li G."/>
            <person name="Mu C."/>
            <person name="Tian Q."/>
            <person name="Mei H."/>
            <person name="Zhang T."/>
            <person name="Gao T."/>
            <person name="Zhang H."/>
        </authorList>
    </citation>
    <scope>NUCLEOTIDE SEQUENCE</scope>
    <source>
        <strain evidence="3">G02</strain>
    </source>
</reference>
<reference evidence="3" key="1">
    <citation type="submission" date="2020-06" db="EMBL/GenBank/DDBJ databases">
        <authorList>
            <person name="Li T."/>
            <person name="Hu X."/>
            <person name="Zhang T."/>
            <person name="Song X."/>
            <person name="Zhang H."/>
            <person name="Dai N."/>
            <person name="Sheng W."/>
            <person name="Hou X."/>
            <person name="Wei L."/>
        </authorList>
    </citation>
    <scope>NUCLEOTIDE SEQUENCE</scope>
    <source>
        <strain evidence="3">G02</strain>
        <tissue evidence="3">Leaf</tissue>
    </source>
</reference>
<comment type="caution">
    <text evidence="3">The sequence shown here is derived from an EMBL/GenBank/DDBJ whole genome shotgun (WGS) entry which is preliminary data.</text>
</comment>
<evidence type="ECO:0000313" key="3">
    <source>
        <dbReference type="EMBL" id="KAL0297162.1"/>
    </source>
</evidence>
<dbReference type="AlphaFoldDB" id="A0AAW2JRS9"/>
<evidence type="ECO:0000256" key="1">
    <source>
        <dbReference type="ARBA" id="ARBA00022737"/>
    </source>
</evidence>
<dbReference type="Gene3D" id="1.25.40.10">
    <property type="entry name" value="Tetratricopeptide repeat domain"/>
    <property type="match status" value="1"/>
</dbReference>